<feature type="compositionally biased region" description="Polar residues" evidence="1">
    <location>
        <begin position="769"/>
        <end position="786"/>
    </location>
</feature>
<dbReference type="AlphaFoldDB" id="A0A8H3V210"/>
<dbReference type="GO" id="GO:0005634">
    <property type="term" value="C:nucleus"/>
    <property type="evidence" value="ECO:0007669"/>
    <property type="project" value="TreeGrafter"/>
</dbReference>
<dbReference type="GO" id="GO:0005829">
    <property type="term" value="C:cytosol"/>
    <property type="evidence" value="ECO:0007669"/>
    <property type="project" value="TreeGrafter"/>
</dbReference>
<dbReference type="GO" id="GO:0006516">
    <property type="term" value="P:glycoprotein catabolic process"/>
    <property type="evidence" value="ECO:0007669"/>
    <property type="project" value="TreeGrafter"/>
</dbReference>
<dbReference type="GO" id="GO:0000224">
    <property type="term" value="F:peptide-N4-(N-acetyl-beta-glucosaminyl)asparagine amidase activity"/>
    <property type="evidence" value="ECO:0007669"/>
    <property type="project" value="TreeGrafter"/>
</dbReference>
<dbReference type="Pfam" id="PF17678">
    <property type="entry name" value="Glyco_hydro_92N"/>
    <property type="match status" value="1"/>
</dbReference>
<evidence type="ECO:0000313" key="8">
    <source>
        <dbReference type="Proteomes" id="UP000433883"/>
    </source>
</evidence>
<evidence type="ECO:0000259" key="4">
    <source>
        <dbReference type="Pfam" id="PF07971"/>
    </source>
</evidence>
<dbReference type="PANTHER" id="PTHR12143">
    <property type="entry name" value="PEPTIDE N-GLYCANASE PNGASE -RELATED"/>
    <property type="match status" value="1"/>
</dbReference>
<dbReference type="InterPro" id="IPR008928">
    <property type="entry name" value="6-hairpin_glycosidase_sf"/>
</dbReference>
<dbReference type="FunFam" id="3.30.2080.10:FF:000001">
    <property type="entry name" value="Alpha-1,2-mannosidase subfamily"/>
    <property type="match status" value="1"/>
</dbReference>
<dbReference type="FunFam" id="1.20.1050.60:FF:000002">
    <property type="entry name" value="Glycosyl hydrolase family 92"/>
    <property type="match status" value="1"/>
</dbReference>
<evidence type="ECO:0000256" key="2">
    <source>
        <dbReference type="SAM" id="Phobius"/>
    </source>
</evidence>
<dbReference type="Gene3D" id="1.20.1610.10">
    <property type="entry name" value="alpha-1,2-mannosidases domains"/>
    <property type="match status" value="1"/>
</dbReference>
<keyword evidence="2" id="KW-0812">Transmembrane</keyword>
<dbReference type="Proteomes" id="UP000433883">
    <property type="component" value="Unassembled WGS sequence"/>
</dbReference>
<name>A0A8H3V210_VENIN</name>
<dbReference type="GO" id="GO:0030246">
    <property type="term" value="F:carbohydrate binding"/>
    <property type="evidence" value="ECO:0007669"/>
    <property type="project" value="InterPro"/>
</dbReference>
<dbReference type="EMBL" id="WNWS01000131">
    <property type="protein sequence ID" value="KAE9978682.1"/>
    <property type="molecule type" value="Genomic_DNA"/>
</dbReference>
<evidence type="ECO:0008006" key="10">
    <source>
        <dbReference type="Google" id="ProtNLM"/>
    </source>
</evidence>
<evidence type="ECO:0000313" key="6">
    <source>
        <dbReference type="EMBL" id="KAE9978682.1"/>
    </source>
</evidence>
<sequence length="846" mass="93534">MPCLVEQLCWLLVGLRLVAASGGFEYVRPLIGTINGGHVFPGATLPFESGMAKAVADVDGENQGGFGSDFSNVTGFSHMHDSGTGGVTSLGNFPIFPLTGCPNDDLTQCDFSNRSTHYVNGSVEAHPGYFALRLVSDIKAEMTVTNHTALYRFTFPKSEPATKAVIVTELNDLPHSATETHISHDNSTGRVSASSSFGPSFGSGMYQLYSCADFKGASVSDVGLFTGSEVKTYDDDGNPPQDVPVQGGFNRFVLGENRQLMVRVGVSFISIEQACGNAEKEIPDFDFAKTLSAAEEAWKVKLDVIEVDDRGVSEELREVFWSGIYRSFISPQDYTGENPLWNSTEPYYDSFYCIWDSFRAQHPLLTLMDPHSQTLMVRSLIDIYRFEGKLPDCRMSLSKGWSQGGSNADVVLADAFVKGLRQDINWTTGYEAVLSDAEVEPPSWDLEGRGGLQSWKDLGYIPIDDHDSLGFGPHTRSISRTVEYAYDDFCVGEIARGLNHTEDYEKYMNRSQNWENLYKANQTSAINGVDTGFVGSLQPRFYNLSWAYQDPILCSPLLQPDACYLTMEGHETYEGSCWLYNFYVPGDMASLISKMDGRESFIKRLDFLHESGLLYLGDEQSFLTPFLYHYAGRPGLSAARVHKYIPSQFNNSINGIPGNDDSGAMGSFASLTMMGIFPNAGQNVYFITPPFFREVKLRNPQTNTIATIRNINFDASYKNIFIQKATLNGVPYTKNWIDHAFFLDGGVLELTLGDKESKWGTEEQDVPPSLSTTGPLNGTSDPSSPSRDVRLQGGYHGLFGSSAAFDPLRLVFVALALVLISGTAVVVCREWPRIWNDEARYSPLKM</sequence>
<feature type="transmembrane region" description="Helical" evidence="2">
    <location>
        <begin position="808"/>
        <end position="828"/>
    </location>
</feature>
<accession>A0A8H3V210</accession>
<evidence type="ECO:0000313" key="7">
    <source>
        <dbReference type="EMBL" id="KAE9979308.1"/>
    </source>
</evidence>
<keyword evidence="2" id="KW-0472">Membrane</keyword>
<dbReference type="Proteomes" id="UP000447873">
    <property type="component" value="Unassembled WGS sequence"/>
</dbReference>
<evidence type="ECO:0000259" key="5">
    <source>
        <dbReference type="Pfam" id="PF17678"/>
    </source>
</evidence>
<dbReference type="Gene3D" id="2.70.98.10">
    <property type="match status" value="1"/>
</dbReference>
<dbReference type="PANTHER" id="PTHR12143:SF42">
    <property type="entry name" value="PUTATIVE SUBFAMILY (AFU_ORTHOLOGUE AFUA_6G13760)-RELATED"/>
    <property type="match status" value="1"/>
</dbReference>
<proteinExistence type="predicted"/>
<dbReference type="GO" id="GO:0005975">
    <property type="term" value="P:carbohydrate metabolic process"/>
    <property type="evidence" value="ECO:0007669"/>
    <property type="project" value="InterPro"/>
</dbReference>
<keyword evidence="2" id="KW-1133">Transmembrane helix</keyword>
<dbReference type="InterPro" id="IPR005887">
    <property type="entry name" value="GH92_a_mannosidase_put"/>
</dbReference>
<dbReference type="SUPFAM" id="SSF48208">
    <property type="entry name" value="Six-hairpin glycosidases"/>
    <property type="match status" value="1"/>
</dbReference>
<keyword evidence="3" id="KW-0732">Signal</keyword>
<dbReference type="Gene3D" id="3.30.2080.10">
    <property type="entry name" value="GH92 mannosidase domain"/>
    <property type="match status" value="1"/>
</dbReference>
<dbReference type="InterPro" id="IPR041371">
    <property type="entry name" value="GH92_N"/>
</dbReference>
<evidence type="ECO:0000313" key="9">
    <source>
        <dbReference type="Proteomes" id="UP000447873"/>
    </source>
</evidence>
<comment type="caution">
    <text evidence="7">The sequence shown here is derived from an EMBL/GenBank/DDBJ whole genome shotgun (WGS) entry which is preliminary data.</text>
</comment>
<dbReference type="InterPro" id="IPR012939">
    <property type="entry name" value="Glyco_hydro_92"/>
</dbReference>
<feature type="domain" description="Glycosyl hydrolase family 92" evidence="4">
    <location>
        <begin position="273"/>
        <end position="754"/>
    </location>
</feature>
<gene>
    <name evidence="7" type="ORF">BLS_009937</name>
    <name evidence="6" type="ORF">EG328_001354</name>
</gene>
<protein>
    <recommendedName>
        <fullName evidence="10">Glycoside hydrolase family 92 protein</fullName>
    </recommendedName>
</protein>
<dbReference type="Gene3D" id="1.20.1050.60">
    <property type="entry name" value="alpha-1,2-mannosidase"/>
    <property type="match status" value="1"/>
</dbReference>
<dbReference type="FunFam" id="1.20.1610.10:FF:000002">
    <property type="entry name" value="Alpha-1,2-mannosidase family protein"/>
    <property type="match status" value="1"/>
</dbReference>
<dbReference type="InterPro" id="IPR050883">
    <property type="entry name" value="PNGase"/>
</dbReference>
<dbReference type="Pfam" id="PF07971">
    <property type="entry name" value="Glyco_hydro_92"/>
    <property type="match status" value="1"/>
</dbReference>
<dbReference type="NCBIfam" id="TIGR01180">
    <property type="entry name" value="aman2_put"/>
    <property type="match status" value="1"/>
</dbReference>
<reference evidence="7 8" key="1">
    <citation type="submission" date="2019-11" db="EMBL/GenBank/DDBJ databases">
        <title>Venturia inaequalis Genome Resource.</title>
        <authorList>
            <person name="Lichtner F.J."/>
        </authorList>
    </citation>
    <scope>NUCLEOTIDE SEQUENCE [LARGE SCALE GENOMIC DNA]</scope>
    <source>
        <strain evidence="6 9">120213</strain>
        <strain evidence="7">Bline_iso_100314</strain>
    </source>
</reference>
<feature type="chain" id="PRO_5044690750" description="Glycoside hydrolase family 92 protein" evidence="3">
    <location>
        <begin position="21"/>
        <end position="846"/>
    </location>
</feature>
<feature type="region of interest" description="Disordered" evidence="1">
    <location>
        <begin position="758"/>
        <end position="787"/>
    </location>
</feature>
<dbReference type="EMBL" id="WNWQ01000095">
    <property type="protein sequence ID" value="KAE9979308.1"/>
    <property type="molecule type" value="Genomic_DNA"/>
</dbReference>
<feature type="signal peptide" evidence="3">
    <location>
        <begin position="1"/>
        <end position="20"/>
    </location>
</feature>
<evidence type="ECO:0000256" key="3">
    <source>
        <dbReference type="SAM" id="SignalP"/>
    </source>
</evidence>
<feature type="domain" description="Glycosyl hydrolase family 92 N-terminal" evidence="5">
    <location>
        <begin position="26"/>
        <end position="267"/>
    </location>
</feature>
<dbReference type="InterPro" id="IPR014718">
    <property type="entry name" value="GH-type_carb-bd"/>
</dbReference>
<organism evidence="7 8">
    <name type="scientific">Venturia inaequalis</name>
    <name type="common">Apple scab fungus</name>
    <dbReference type="NCBI Taxonomy" id="5025"/>
    <lineage>
        <taxon>Eukaryota</taxon>
        <taxon>Fungi</taxon>
        <taxon>Dikarya</taxon>
        <taxon>Ascomycota</taxon>
        <taxon>Pezizomycotina</taxon>
        <taxon>Dothideomycetes</taxon>
        <taxon>Pleosporomycetidae</taxon>
        <taxon>Venturiales</taxon>
        <taxon>Venturiaceae</taxon>
        <taxon>Venturia</taxon>
    </lineage>
</organism>
<evidence type="ECO:0000256" key="1">
    <source>
        <dbReference type="SAM" id="MobiDB-lite"/>
    </source>
</evidence>